<comment type="caution">
    <text evidence="1">The sequence shown here is derived from an EMBL/GenBank/DDBJ whole genome shotgun (WGS) entry which is preliminary data.</text>
</comment>
<dbReference type="NCBIfam" id="TIGR01409">
    <property type="entry name" value="TAT_signal_seq"/>
    <property type="match status" value="1"/>
</dbReference>
<dbReference type="Gene3D" id="2.120.10.30">
    <property type="entry name" value="TolB, C-terminal domain"/>
    <property type="match status" value="1"/>
</dbReference>
<dbReference type="InterPro" id="IPR011042">
    <property type="entry name" value="6-blade_b-propeller_TolB-like"/>
</dbReference>
<proteinExistence type="predicted"/>
<accession>A0A5C5Y097</accession>
<dbReference type="InterPro" id="IPR019546">
    <property type="entry name" value="TAT_signal_bac_arc"/>
</dbReference>
<dbReference type="InterPro" id="IPR050952">
    <property type="entry name" value="TRIM-NHL_E3_ligases"/>
</dbReference>
<sequence>MQRRDFVKQSAAIAASVTILSRSSSAAEAERPVIGHGDYRYRVINDWAKVSPLRYPILNCHEMVQDRDGQLIMVGDHPHNNIMIFDKSGELLSTWGTMFPGGHGLTLVDEGDEQNLLVTDSGWTLDANGKSIRNAGRVTKTTRDGRVIFDIGHPQTIGLYEPGDFFNPTETAVADNGDIYVADGYGKDFIIQYNWKGEYIRHFGGRDNDDPNLNLKNAHGVAIDRRDPNQPLLVCTSRSECCFKYFTLDGQYVKTVALPNMRICRPVVDDTNIYAGVCWSTPKEGGSAWKGHTGFMTILDGDKVVSNPGGTEPEYQDGKLQKSYQTDDCPFMHGHDVCVDDDKNLYVCQWNANHTAPIKLERV</sequence>
<dbReference type="GO" id="GO:0008270">
    <property type="term" value="F:zinc ion binding"/>
    <property type="evidence" value="ECO:0007669"/>
    <property type="project" value="UniProtKB-KW"/>
</dbReference>
<protein>
    <submittedName>
        <fullName evidence="1">NHL repeat protein</fullName>
    </submittedName>
</protein>
<organism evidence="1 2">
    <name type="scientific">Crateriforma conspicua</name>
    <dbReference type="NCBI Taxonomy" id="2527996"/>
    <lineage>
        <taxon>Bacteria</taxon>
        <taxon>Pseudomonadati</taxon>
        <taxon>Planctomycetota</taxon>
        <taxon>Planctomycetia</taxon>
        <taxon>Planctomycetales</taxon>
        <taxon>Planctomycetaceae</taxon>
        <taxon>Crateriforma</taxon>
    </lineage>
</organism>
<reference evidence="1 2" key="1">
    <citation type="submission" date="2019-02" db="EMBL/GenBank/DDBJ databases">
        <title>Deep-cultivation of Planctomycetes and their phenomic and genomic characterization uncovers novel biology.</title>
        <authorList>
            <person name="Wiegand S."/>
            <person name="Jogler M."/>
            <person name="Boedeker C."/>
            <person name="Pinto D."/>
            <person name="Vollmers J."/>
            <person name="Rivas-Marin E."/>
            <person name="Kohn T."/>
            <person name="Peeters S.H."/>
            <person name="Heuer A."/>
            <person name="Rast P."/>
            <person name="Oberbeckmann S."/>
            <person name="Bunk B."/>
            <person name="Jeske O."/>
            <person name="Meyerdierks A."/>
            <person name="Storesund J.E."/>
            <person name="Kallscheuer N."/>
            <person name="Luecker S."/>
            <person name="Lage O.M."/>
            <person name="Pohl T."/>
            <person name="Merkel B.J."/>
            <person name="Hornburger P."/>
            <person name="Mueller R.-W."/>
            <person name="Bruemmer F."/>
            <person name="Labrenz M."/>
            <person name="Spormann A.M."/>
            <person name="Op Den Camp H."/>
            <person name="Overmann J."/>
            <person name="Amann R."/>
            <person name="Jetten M.S.M."/>
            <person name="Mascher T."/>
            <person name="Medema M.H."/>
            <person name="Devos D.P."/>
            <person name="Kaster A.-K."/>
            <person name="Ovreas L."/>
            <person name="Rohde M."/>
            <person name="Galperin M.Y."/>
            <person name="Jogler C."/>
        </authorList>
    </citation>
    <scope>NUCLEOTIDE SEQUENCE [LARGE SCALE GENOMIC DNA]</scope>
    <source>
        <strain evidence="1 2">Pan14r</strain>
    </source>
</reference>
<dbReference type="Proteomes" id="UP000317238">
    <property type="component" value="Unassembled WGS sequence"/>
</dbReference>
<keyword evidence="2" id="KW-1185">Reference proteome</keyword>
<dbReference type="PANTHER" id="PTHR24104:SF25">
    <property type="entry name" value="PROTEIN LIN-41"/>
    <property type="match status" value="1"/>
</dbReference>
<evidence type="ECO:0000313" key="1">
    <source>
        <dbReference type="EMBL" id="TWT68071.1"/>
    </source>
</evidence>
<evidence type="ECO:0000313" key="2">
    <source>
        <dbReference type="Proteomes" id="UP000317238"/>
    </source>
</evidence>
<dbReference type="RefSeq" id="WP_146438109.1">
    <property type="nucleotide sequence ID" value="NZ_SJPL01000001.1"/>
</dbReference>
<dbReference type="OrthoDB" id="9799230at2"/>
<dbReference type="PROSITE" id="PS51318">
    <property type="entry name" value="TAT"/>
    <property type="match status" value="1"/>
</dbReference>
<name>A0A5C5Y097_9PLAN</name>
<gene>
    <name evidence="1" type="ORF">Pan14r_03090</name>
</gene>
<dbReference type="EMBL" id="SJPL01000001">
    <property type="protein sequence ID" value="TWT68071.1"/>
    <property type="molecule type" value="Genomic_DNA"/>
</dbReference>
<dbReference type="PANTHER" id="PTHR24104">
    <property type="entry name" value="E3 UBIQUITIN-PROTEIN LIGASE NHLRC1-RELATED"/>
    <property type="match status" value="1"/>
</dbReference>
<dbReference type="SUPFAM" id="SSF63829">
    <property type="entry name" value="Calcium-dependent phosphotriesterase"/>
    <property type="match status" value="1"/>
</dbReference>
<dbReference type="InterPro" id="IPR006311">
    <property type="entry name" value="TAT_signal"/>
</dbReference>
<dbReference type="AlphaFoldDB" id="A0A5C5Y097"/>